<feature type="compositionally biased region" description="Low complexity" evidence="1">
    <location>
        <begin position="53"/>
        <end position="64"/>
    </location>
</feature>
<sequence length="128" mass="13305">MPPHRPTPPSLTRLTASRRPPPTPVLPRAPSPLSLRWAAAAPPLLLRPAMQQIHAAAAASSSSRPRPPALRPPPPGRATSSPAPRPAGHLLSSAPWLLRAGSSSARRGGQPLLRVAATPRRPLGPCSA</sequence>
<keyword evidence="3" id="KW-1185">Reference proteome</keyword>
<dbReference type="AlphaFoldDB" id="A0A8T0P9Q7"/>
<accession>A0A8T0P9Q7</accession>
<comment type="caution">
    <text evidence="2">The sequence shown here is derived from an EMBL/GenBank/DDBJ whole genome shotgun (WGS) entry which is preliminary data.</text>
</comment>
<protein>
    <submittedName>
        <fullName evidence="2">Uncharacterized protein</fullName>
    </submittedName>
</protein>
<dbReference type="Proteomes" id="UP000823388">
    <property type="component" value="Chromosome 8N"/>
</dbReference>
<dbReference type="EMBL" id="CM029052">
    <property type="protein sequence ID" value="KAG2557389.1"/>
    <property type="molecule type" value="Genomic_DNA"/>
</dbReference>
<gene>
    <name evidence="2" type="ORF">PVAP13_8NG212703</name>
</gene>
<evidence type="ECO:0000313" key="3">
    <source>
        <dbReference type="Proteomes" id="UP000823388"/>
    </source>
</evidence>
<feature type="region of interest" description="Disordered" evidence="1">
    <location>
        <begin position="53"/>
        <end position="128"/>
    </location>
</feature>
<reference evidence="2" key="1">
    <citation type="submission" date="2020-05" db="EMBL/GenBank/DDBJ databases">
        <title>WGS assembly of Panicum virgatum.</title>
        <authorList>
            <person name="Lovell J.T."/>
            <person name="Jenkins J."/>
            <person name="Shu S."/>
            <person name="Juenger T.E."/>
            <person name="Schmutz J."/>
        </authorList>
    </citation>
    <scope>NUCLEOTIDE SEQUENCE</scope>
    <source>
        <strain evidence="2">AP13</strain>
    </source>
</reference>
<feature type="region of interest" description="Disordered" evidence="1">
    <location>
        <begin position="1"/>
        <end position="34"/>
    </location>
</feature>
<proteinExistence type="predicted"/>
<feature type="compositionally biased region" description="Pro residues" evidence="1">
    <location>
        <begin position="19"/>
        <end position="30"/>
    </location>
</feature>
<organism evidence="2 3">
    <name type="scientific">Panicum virgatum</name>
    <name type="common">Blackwell switchgrass</name>
    <dbReference type="NCBI Taxonomy" id="38727"/>
    <lineage>
        <taxon>Eukaryota</taxon>
        <taxon>Viridiplantae</taxon>
        <taxon>Streptophyta</taxon>
        <taxon>Embryophyta</taxon>
        <taxon>Tracheophyta</taxon>
        <taxon>Spermatophyta</taxon>
        <taxon>Magnoliopsida</taxon>
        <taxon>Liliopsida</taxon>
        <taxon>Poales</taxon>
        <taxon>Poaceae</taxon>
        <taxon>PACMAD clade</taxon>
        <taxon>Panicoideae</taxon>
        <taxon>Panicodae</taxon>
        <taxon>Paniceae</taxon>
        <taxon>Panicinae</taxon>
        <taxon>Panicum</taxon>
        <taxon>Panicum sect. Hiantes</taxon>
    </lineage>
</organism>
<evidence type="ECO:0000313" key="2">
    <source>
        <dbReference type="EMBL" id="KAG2557389.1"/>
    </source>
</evidence>
<name>A0A8T0P9Q7_PANVG</name>
<feature type="compositionally biased region" description="Pro residues" evidence="1">
    <location>
        <begin position="65"/>
        <end position="76"/>
    </location>
</feature>
<evidence type="ECO:0000256" key="1">
    <source>
        <dbReference type="SAM" id="MobiDB-lite"/>
    </source>
</evidence>